<protein>
    <recommendedName>
        <fullName evidence="5">Peptidyl-prolyl cis-trans isomerase</fullName>
        <shortName evidence="5">PPIase</shortName>
        <ecNumber evidence="5">5.2.1.8</ecNumber>
    </recommendedName>
</protein>
<comment type="similarity">
    <text evidence="2 5">Belongs to the cyclophilin-type PPIase family.</text>
</comment>
<gene>
    <name evidence="8" type="primary">ppiB</name>
    <name evidence="8" type="ORF">KS4_15120</name>
</gene>
<dbReference type="GO" id="GO:0006457">
    <property type="term" value="P:protein folding"/>
    <property type="evidence" value="ECO:0007669"/>
    <property type="project" value="InterPro"/>
</dbReference>
<evidence type="ECO:0000313" key="9">
    <source>
        <dbReference type="Proteomes" id="UP000317369"/>
    </source>
</evidence>
<feature type="domain" description="PPIase cyclophilin-type" evidence="7">
    <location>
        <begin position="14"/>
        <end position="157"/>
    </location>
</feature>
<dbReference type="PROSITE" id="PS00170">
    <property type="entry name" value="CSA_PPIASE_1"/>
    <property type="match status" value="1"/>
</dbReference>
<dbReference type="GO" id="GO:0003755">
    <property type="term" value="F:peptidyl-prolyl cis-trans isomerase activity"/>
    <property type="evidence" value="ECO:0007669"/>
    <property type="project" value="UniProtKB-UniRule"/>
</dbReference>
<sequence length="158" mass="17248">MPDYKQIKFETTEGDFIVELWDDVAPGHAENMTKLVNEGFYDGLAFHRIIPGFVIQGGCPRGDGTGGPGWNIKAEFNDREHHPGVLSMARSADPDSAGSQFFVCLTREYCQHLDGQYTGFGKVVEGFENVEKIAATPLSNPQAGTPENAPKINKATCL</sequence>
<dbReference type="EC" id="5.2.1.8" evidence="5"/>
<feature type="region of interest" description="Disordered" evidence="6">
    <location>
        <begin position="139"/>
        <end position="158"/>
    </location>
</feature>
<dbReference type="Gene3D" id="2.40.100.10">
    <property type="entry name" value="Cyclophilin-like"/>
    <property type="match status" value="1"/>
</dbReference>
<evidence type="ECO:0000313" key="8">
    <source>
        <dbReference type="EMBL" id="QDU33464.1"/>
    </source>
</evidence>
<dbReference type="InterPro" id="IPR044666">
    <property type="entry name" value="Cyclophilin_A-like"/>
</dbReference>
<accession>A0A517YTC0</accession>
<dbReference type="RefSeq" id="WP_145076517.1">
    <property type="nucleotide sequence ID" value="NZ_CP036425.1"/>
</dbReference>
<dbReference type="Proteomes" id="UP000317369">
    <property type="component" value="Chromosome"/>
</dbReference>
<dbReference type="OrthoDB" id="270889at2"/>
<dbReference type="KEGG" id="pcor:KS4_15120"/>
<dbReference type="EMBL" id="CP036425">
    <property type="protein sequence ID" value="QDU33464.1"/>
    <property type="molecule type" value="Genomic_DNA"/>
</dbReference>
<evidence type="ECO:0000256" key="3">
    <source>
        <dbReference type="ARBA" id="ARBA00023110"/>
    </source>
</evidence>
<dbReference type="InterPro" id="IPR024936">
    <property type="entry name" value="Cyclophilin-type_PPIase"/>
</dbReference>
<proteinExistence type="inferred from homology"/>
<keyword evidence="3 5" id="KW-0697">Rotamase</keyword>
<organism evidence="8 9">
    <name type="scientific">Poriferisphaera corsica</name>
    <dbReference type="NCBI Taxonomy" id="2528020"/>
    <lineage>
        <taxon>Bacteria</taxon>
        <taxon>Pseudomonadati</taxon>
        <taxon>Planctomycetota</taxon>
        <taxon>Phycisphaerae</taxon>
        <taxon>Phycisphaerales</taxon>
        <taxon>Phycisphaeraceae</taxon>
        <taxon>Poriferisphaera</taxon>
    </lineage>
</organism>
<keyword evidence="4 5" id="KW-0413">Isomerase</keyword>
<dbReference type="InterPro" id="IPR020892">
    <property type="entry name" value="Cyclophilin-type_PPIase_CS"/>
</dbReference>
<dbReference type="PIRSF" id="PIRSF001467">
    <property type="entry name" value="Peptidylpro_ismrse"/>
    <property type="match status" value="1"/>
</dbReference>
<dbReference type="InterPro" id="IPR002130">
    <property type="entry name" value="Cyclophilin-type_PPIase_dom"/>
</dbReference>
<evidence type="ECO:0000256" key="5">
    <source>
        <dbReference type="RuleBase" id="RU363019"/>
    </source>
</evidence>
<name>A0A517YTC0_9BACT</name>
<dbReference type="Pfam" id="PF00160">
    <property type="entry name" value="Pro_isomerase"/>
    <property type="match status" value="1"/>
</dbReference>
<dbReference type="PANTHER" id="PTHR45625:SF4">
    <property type="entry name" value="PEPTIDYLPROLYL ISOMERASE DOMAIN AND WD REPEAT-CONTAINING PROTEIN 1"/>
    <property type="match status" value="1"/>
</dbReference>
<evidence type="ECO:0000256" key="6">
    <source>
        <dbReference type="SAM" id="MobiDB-lite"/>
    </source>
</evidence>
<comment type="function">
    <text evidence="1 5">PPIases accelerate the folding of proteins. It catalyzes the cis-trans isomerization of proline imidic peptide bonds in oligopeptides.</text>
</comment>
<evidence type="ECO:0000259" key="7">
    <source>
        <dbReference type="PROSITE" id="PS50072"/>
    </source>
</evidence>
<dbReference type="InterPro" id="IPR029000">
    <property type="entry name" value="Cyclophilin-like_dom_sf"/>
</dbReference>
<evidence type="ECO:0000256" key="4">
    <source>
        <dbReference type="ARBA" id="ARBA00023235"/>
    </source>
</evidence>
<dbReference type="AlphaFoldDB" id="A0A517YTC0"/>
<keyword evidence="9" id="KW-1185">Reference proteome</keyword>
<dbReference type="SUPFAM" id="SSF50891">
    <property type="entry name" value="Cyclophilin-like"/>
    <property type="match status" value="1"/>
</dbReference>
<dbReference type="CDD" id="cd00317">
    <property type="entry name" value="cyclophilin"/>
    <property type="match status" value="1"/>
</dbReference>
<evidence type="ECO:0000256" key="2">
    <source>
        <dbReference type="ARBA" id="ARBA00007365"/>
    </source>
</evidence>
<reference evidence="8 9" key="1">
    <citation type="submission" date="2019-02" db="EMBL/GenBank/DDBJ databases">
        <title>Deep-cultivation of Planctomycetes and their phenomic and genomic characterization uncovers novel biology.</title>
        <authorList>
            <person name="Wiegand S."/>
            <person name="Jogler M."/>
            <person name="Boedeker C."/>
            <person name="Pinto D."/>
            <person name="Vollmers J."/>
            <person name="Rivas-Marin E."/>
            <person name="Kohn T."/>
            <person name="Peeters S.H."/>
            <person name="Heuer A."/>
            <person name="Rast P."/>
            <person name="Oberbeckmann S."/>
            <person name="Bunk B."/>
            <person name="Jeske O."/>
            <person name="Meyerdierks A."/>
            <person name="Storesund J.E."/>
            <person name="Kallscheuer N."/>
            <person name="Luecker S."/>
            <person name="Lage O.M."/>
            <person name="Pohl T."/>
            <person name="Merkel B.J."/>
            <person name="Hornburger P."/>
            <person name="Mueller R.-W."/>
            <person name="Bruemmer F."/>
            <person name="Labrenz M."/>
            <person name="Spormann A.M."/>
            <person name="Op den Camp H."/>
            <person name="Overmann J."/>
            <person name="Amann R."/>
            <person name="Jetten M.S.M."/>
            <person name="Mascher T."/>
            <person name="Medema M.H."/>
            <person name="Devos D.P."/>
            <person name="Kaster A.-K."/>
            <person name="Ovreas L."/>
            <person name="Rohde M."/>
            <person name="Galperin M.Y."/>
            <person name="Jogler C."/>
        </authorList>
    </citation>
    <scope>NUCLEOTIDE SEQUENCE [LARGE SCALE GENOMIC DNA]</scope>
    <source>
        <strain evidence="8 9">KS4</strain>
    </source>
</reference>
<dbReference type="PROSITE" id="PS50072">
    <property type="entry name" value="CSA_PPIASE_2"/>
    <property type="match status" value="1"/>
</dbReference>
<dbReference type="PRINTS" id="PR00153">
    <property type="entry name" value="CSAPPISMRASE"/>
</dbReference>
<evidence type="ECO:0000256" key="1">
    <source>
        <dbReference type="ARBA" id="ARBA00002388"/>
    </source>
</evidence>
<dbReference type="PANTHER" id="PTHR45625">
    <property type="entry name" value="PEPTIDYL-PROLYL CIS-TRANS ISOMERASE-RELATED"/>
    <property type="match status" value="1"/>
</dbReference>
<comment type="catalytic activity">
    <reaction evidence="5">
        <text>[protein]-peptidylproline (omega=180) = [protein]-peptidylproline (omega=0)</text>
        <dbReference type="Rhea" id="RHEA:16237"/>
        <dbReference type="Rhea" id="RHEA-COMP:10747"/>
        <dbReference type="Rhea" id="RHEA-COMP:10748"/>
        <dbReference type="ChEBI" id="CHEBI:83833"/>
        <dbReference type="ChEBI" id="CHEBI:83834"/>
        <dbReference type="EC" id="5.2.1.8"/>
    </reaction>
</comment>